<dbReference type="SUPFAM" id="SSF50129">
    <property type="entry name" value="GroES-like"/>
    <property type="match status" value="1"/>
</dbReference>
<accession>A0A1A0HG96</accession>
<feature type="region of interest" description="Disordered" evidence="1">
    <location>
        <begin position="1"/>
        <end position="60"/>
    </location>
</feature>
<evidence type="ECO:0000256" key="1">
    <source>
        <dbReference type="SAM" id="MobiDB-lite"/>
    </source>
</evidence>
<evidence type="ECO:0000313" key="2">
    <source>
        <dbReference type="EMBL" id="OBA22902.1"/>
    </source>
</evidence>
<dbReference type="PANTHER" id="PTHR43482">
    <property type="entry name" value="PROTEIN AST1-RELATED"/>
    <property type="match status" value="1"/>
</dbReference>
<dbReference type="GeneID" id="30031445"/>
<feature type="compositionally biased region" description="Polar residues" evidence="1">
    <location>
        <begin position="1"/>
        <end position="18"/>
    </location>
</feature>
<proteinExistence type="predicted"/>
<gene>
    <name evidence="2" type="ORF">METBIDRAFT_76052</name>
</gene>
<dbReference type="PANTHER" id="PTHR43482:SF1">
    <property type="entry name" value="PROTEIN AST1-RELATED"/>
    <property type="match status" value="1"/>
</dbReference>
<dbReference type="InterPro" id="IPR052585">
    <property type="entry name" value="Lipid_raft_assoc_Zn_ADH"/>
</dbReference>
<name>A0A1A0HG96_9ASCO</name>
<dbReference type="OrthoDB" id="201656at2759"/>
<comment type="caution">
    <text evidence="2">The sequence shown here is derived from an EMBL/GenBank/DDBJ whole genome shotgun (WGS) entry which is preliminary data.</text>
</comment>
<protein>
    <submittedName>
        <fullName evidence="2">Uncharacterized protein</fullName>
    </submittedName>
</protein>
<evidence type="ECO:0000313" key="3">
    <source>
        <dbReference type="Proteomes" id="UP000092555"/>
    </source>
</evidence>
<dbReference type="Gene3D" id="3.90.180.10">
    <property type="entry name" value="Medium-chain alcohol dehydrogenases, catalytic domain"/>
    <property type="match status" value="1"/>
</dbReference>
<sequence length="613" mass="69333">MTAQSKNIVKEPSVTSEAKSMDDPELTQRKQQSDVSSPDTEQGMSIPEPSDLDDQPVIKERKLVKFMSDPDIKQHGYESNVFGKIPPELSYLEKRADAPKLLPQIKKSPVQGKKKKKPLTLDDMPDLPSRAVKEISAVNKNTILNFNYHEVVLPIGPDRILVDVKYSSLFSLDMAKIRKYAYNISNERIGIAYDFVGEIVELGKNFVRNEKFRKGAKVFGVTNPLEKKGALQTCVIVNPSDVIFEISDQEVEDLGKIDINLPTASSSDFQIEESTNEESDMRTETVNPSLDIPPLARFCTFGSQYCRAKQALSYMDKVFKKQASANILINGADTLLGRNIVQIITSSVYQDILQSYNITLVVQEKNLEQTRSFVSQYNCGGLRNINIIAFDMRNEDLVLPGEAIPVNFKKVPFFATEVIDSILKIIPTSEKISKTNIHKLKLDLFVDIVGSKTMFQKSVDMLKIDQVNFPFKARLEETLKPSTVFGKAKGALFLKLMKPKSSGSSFVSCCDFELSDPSYLVDKMIVYKSPALDPWASSWTRGAANLLISAYNYFEILEPQIKREWVEEAYKLIKSGEFRVQISEIVEWRDNFRKHIDRLKKTDGLILFEVESF</sequence>
<feature type="compositionally biased region" description="Basic and acidic residues" evidence="1">
    <location>
        <begin position="19"/>
        <end position="32"/>
    </location>
</feature>
<dbReference type="RefSeq" id="XP_018713383.1">
    <property type="nucleotide sequence ID" value="XM_018858469.1"/>
</dbReference>
<dbReference type="STRING" id="869754.A0A1A0HG96"/>
<dbReference type="EMBL" id="LXTC01000001">
    <property type="protein sequence ID" value="OBA22902.1"/>
    <property type="molecule type" value="Genomic_DNA"/>
</dbReference>
<dbReference type="InterPro" id="IPR011032">
    <property type="entry name" value="GroES-like_sf"/>
</dbReference>
<dbReference type="AlphaFoldDB" id="A0A1A0HG96"/>
<dbReference type="Proteomes" id="UP000092555">
    <property type="component" value="Unassembled WGS sequence"/>
</dbReference>
<keyword evidence="3" id="KW-1185">Reference proteome</keyword>
<feature type="compositionally biased region" description="Polar residues" evidence="1">
    <location>
        <begin position="33"/>
        <end position="43"/>
    </location>
</feature>
<reference evidence="2 3" key="1">
    <citation type="submission" date="2016-05" db="EMBL/GenBank/DDBJ databases">
        <title>Comparative genomics of biotechnologically important yeasts.</title>
        <authorList>
            <consortium name="DOE Joint Genome Institute"/>
            <person name="Riley R."/>
            <person name="Haridas S."/>
            <person name="Wolfe K.H."/>
            <person name="Lopes M.R."/>
            <person name="Hittinger C.T."/>
            <person name="Goker M."/>
            <person name="Salamov A."/>
            <person name="Wisecaver J."/>
            <person name="Long T.M."/>
            <person name="Aerts A.L."/>
            <person name="Barry K."/>
            <person name="Choi C."/>
            <person name="Clum A."/>
            <person name="Coughlan A.Y."/>
            <person name="Deshpande S."/>
            <person name="Douglass A.P."/>
            <person name="Hanson S.J."/>
            <person name="Klenk H.-P."/>
            <person name="LaButti K."/>
            <person name="Lapidus A."/>
            <person name="Lindquist E."/>
            <person name="Lipzen A."/>
            <person name="Meier-kolthoff J.P."/>
            <person name="Ohm R.A."/>
            <person name="Otillar R.P."/>
            <person name="Pangilinan J."/>
            <person name="Peng Y."/>
            <person name="Rokas A."/>
            <person name="Rosa C.A."/>
            <person name="Scheuner C."/>
            <person name="Sibirny A.A."/>
            <person name="Slot J.C."/>
            <person name="Stielow J.B."/>
            <person name="Sun H."/>
            <person name="Kurtzman C.P."/>
            <person name="Blackwell M."/>
            <person name="Grigoriev I.V."/>
            <person name="Jeffries T.W."/>
        </authorList>
    </citation>
    <scope>NUCLEOTIDE SEQUENCE [LARGE SCALE GENOMIC DNA]</scope>
    <source>
        <strain evidence="2 3">NRRL YB-4993</strain>
    </source>
</reference>
<organism evidence="2 3">
    <name type="scientific">Metschnikowia bicuspidata var. bicuspidata NRRL YB-4993</name>
    <dbReference type="NCBI Taxonomy" id="869754"/>
    <lineage>
        <taxon>Eukaryota</taxon>
        <taxon>Fungi</taxon>
        <taxon>Dikarya</taxon>
        <taxon>Ascomycota</taxon>
        <taxon>Saccharomycotina</taxon>
        <taxon>Pichiomycetes</taxon>
        <taxon>Metschnikowiaceae</taxon>
        <taxon>Metschnikowia</taxon>
    </lineage>
</organism>